<dbReference type="STRING" id="702114.A1355_09665"/>
<accession>A0A177NIA9</accession>
<organism evidence="2 3">
    <name type="scientific">Methylomonas koyamae</name>
    <dbReference type="NCBI Taxonomy" id="702114"/>
    <lineage>
        <taxon>Bacteria</taxon>
        <taxon>Pseudomonadati</taxon>
        <taxon>Pseudomonadota</taxon>
        <taxon>Gammaproteobacteria</taxon>
        <taxon>Methylococcales</taxon>
        <taxon>Methylococcaceae</taxon>
        <taxon>Methylomonas</taxon>
    </lineage>
</organism>
<reference evidence="3" key="1">
    <citation type="submission" date="2016-03" db="EMBL/GenBank/DDBJ databases">
        <authorList>
            <person name="Heylen K."/>
            <person name="De Vos P."/>
            <person name="Vekeman B."/>
        </authorList>
    </citation>
    <scope>NUCLEOTIDE SEQUENCE [LARGE SCALE GENOMIC DNA]</scope>
    <source>
        <strain evidence="3">R-45383</strain>
    </source>
</reference>
<name>A0A177NIA9_9GAMM</name>
<sequence length="148" mass="16363">MQRCPACNARLGADTLCPRCGAELKHIFRSERLAEQWLGVAMQSLAAGRSAIAVPALLRSLSFKQTPQAKLLHGFLIRQLYRALYDQLGQQRWLAARETLSQLRTLQGGNDALDRFAEMIDQLAGAVDTPPPPSFKSENPSTNRSEIS</sequence>
<proteinExistence type="predicted"/>
<protein>
    <submittedName>
        <fullName evidence="2">Uncharacterized protein</fullName>
    </submittedName>
</protein>
<dbReference type="AlphaFoldDB" id="A0A177NIA9"/>
<evidence type="ECO:0000256" key="1">
    <source>
        <dbReference type="SAM" id="MobiDB-lite"/>
    </source>
</evidence>
<keyword evidence="3" id="KW-1185">Reference proteome</keyword>
<dbReference type="Proteomes" id="UP000077628">
    <property type="component" value="Unassembled WGS sequence"/>
</dbReference>
<gene>
    <name evidence="2" type="ORF">A1355_09665</name>
</gene>
<evidence type="ECO:0000313" key="2">
    <source>
        <dbReference type="EMBL" id="OAI16790.1"/>
    </source>
</evidence>
<comment type="caution">
    <text evidence="2">The sequence shown here is derived from an EMBL/GenBank/DDBJ whole genome shotgun (WGS) entry which is preliminary data.</text>
</comment>
<evidence type="ECO:0000313" key="3">
    <source>
        <dbReference type="Proteomes" id="UP000077628"/>
    </source>
</evidence>
<feature type="compositionally biased region" description="Polar residues" evidence="1">
    <location>
        <begin position="136"/>
        <end position="148"/>
    </location>
</feature>
<feature type="region of interest" description="Disordered" evidence="1">
    <location>
        <begin position="125"/>
        <end position="148"/>
    </location>
</feature>
<dbReference type="EMBL" id="LUUK01000183">
    <property type="protein sequence ID" value="OAI16790.1"/>
    <property type="molecule type" value="Genomic_DNA"/>
</dbReference>